<sequence>MQQPSLVCYSSRPTEVEHNFSLSMVTTFVNMSAGFLLPKIFFNVNTSSSSRDLIK</sequence>
<comment type="caution">
    <text evidence="2">The sequence shown here is derived from an EMBL/GenBank/DDBJ whole genome shotgun (WGS) entry which is preliminary data.</text>
</comment>
<reference evidence="2 3" key="1">
    <citation type="submission" date="2024-08" db="EMBL/GenBank/DDBJ databases">
        <title>Insights into the chromosomal genome structure of Flemingia macrophylla.</title>
        <authorList>
            <person name="Ding Y."/>
            <person name="Zhao Y."/>
            <person name="Bi W."/>
            <person name="Wu M."/>
            <person name="Zhao G."/>
            <person name="Gong Y."/>
            <person name="Li W."/>
            <person name="Zhang P."/>
        </authorList>
    </citation>
    <scope>NUCLEOTIDE SEQUENCE [LARGE SCALE GENOMIC DNA]</scope>
    <source>
        <strain evidence="2">DYQJB</strain>
        <tissue evidence="2">Leaf</tissue>
    </source>
</reference>
<keyword evidence="1" id="KW-0812">Transmembrane</keyword>
<gene>
    <name evidence="2" type="ORF">Fmac_020477</name>
</gene>
<feature type="transmembrane region" description="Helical" evidence="1">
    <location>
        <begin position="20"/>
        <end position="42"/>
    </location>
</feature>
<proteinExistence type="predicted"/>
<keyword evidence="3" id="KW-1185">Reference proteome</keyword>
<dbReference type="EMBL" id="JBGMDY010000007">
    <property type="protein sequence ID" value="KAL2327050.1"/>
    <property type="molecule type" value="Genomic_DNA"/>
</dbReference>
<dbReference type="AlphaFoldDB" id="A0ABD1LVY2"/>
<protein>
    <submittedName>
        <fullName evidence="2">Uncharacterized protein</fullName>
    </submittedName>
</protein>
<dbReference type="Proteomes" id="UP001603857">
    <property type="component" value="Unassembled WGS sequence"/>
</dbReference>
<accession>A0ABD1LVY2</accession>
<keyword evidence="1" id="KW-1133">Transmembrane helix</keyword>
<keyword evidence="1" id="KW-0472">Membrane</keyword>
<evidence type="ECO:0000313" key="3">
    <source>
        <dbReference type="Proteomes" id="UP001603857"/>
    </source>
</evidence>
<evidence type="ECO:0000313" key="2">
    <source>
        <dbReference type="EMBL" id="KAL2327050.1"/>
    </source>
</evidence>
<organism evidence="2 3">
    <name type="scientific">Flemingia macrophylla</name>
    <dbReference type="NCBI Taxonomy" id="520843"/>
    <lineage>
        <taxon>Eukaryota</taxon>
        <taxon>Viridiplantae</taxon>
        <taxon>Streptophyta</taxon>
        <taxon>Embryophyta</taxon>
        <taxon>Tracheophyta</taxon>
        <taxon>Spermatophyta</taxon>
        <taxon>Magnoliopsida</taxon>
        <taxon>eudicotyledons</taxon>
        <taxon>Gunneridae</taxon>
        <taxon>Pentapetalae</taxon>
        <taxon>rosids</taxon>
        <taxon>fabids</taxon>
        <taxon>Fabales</taxon>
        <taxon>Fabaceae</taxon>
        <taxon>Papilionoideae</taxon>
        <taxon>50 kb inversion clade</taxon>
        <taxon>NPAAA clade</taxon>
        <taxon>indigoferoid/millettioid clade</taxon>
        <taxon>Phaseoleae</taxon>
        <taxon>Flemingia</taxon>
    </lineage>
</organism>
<evidence type="ECO:0000256" key="1">
    <source>
        <dbReference type="SAM" id="Phobius"/>
    </source>
</evidence>
<name>A0ABD1LVY2_9FABA</name>